<evidence type="ECO:0000259" key="3">
    <source>
        <dbReference type="Pfam" id="PF00685"/>
    </source>
</evidence>
<dbReference type="SUPFAM" id="SSF52540">
    <property type="entry name" value="P-loop containing nucleoside triphosphate hydrolases"/>
    <property type="match status" value="1"/>
</dbReference>
<dbReference type="InterPro" id="IPR027417">
    <property type="entry name" value="P-loop_NTPase"/>
</dbReference>
<protein>
    <recommendedName>
        <fullName evidence="3">Sulfotransferase domain-containing protein</fullName>
    </recommendedName>
</protein>
<dbReference type="Pfam" id="PF00685">
    <property type="entry name" value="Sulfotransfer_1"/>
    <property type="match status" value="1"/>
</dbReference>
<organism evidence="4 5">
    <name type="scientific">Daphnia galeata</name>
    <dbReference type="NCBI Taxonomy" id="27404"/>
    <lineage>
        <taxon>Eukaryota</taxon>
        <taxon>Metazoa</taxon>
        <taxon>Ecdysozoa</taxon>
        <taxon>Arthropoda</taxon>
        <taxon>Crustacea</taxon>
        <taxon>Branchiopoda</taxon>
        <taxon>Diplostraca</taxon>
        <taxon>Cladocera</taxon>
        <taxon>Anomopoda</taxon>
        <taxon>Daphniidae</taxon>
        <taxon>Daphnia</taxon>
    </lineage>
</organism>
<dbReference type="OrthoDB" id="205623at2759"/>
<keyword evidence="5" id="KW-1185">Reference proteome</keyword>
<dbReference type="Gene3D" id="3.40.50.300">
    <property type="entry name" value="P-loop containing nucleotide triphosphate hydrolases"/>
    <property type="match status" value="1"/>
</dbReference>
<evidence type="ECO:0000256" key="1">
    <source>
        <dbReference type="ARBA" id="ARBA00005771"/>
    </source>
</evidence>
<dbReference type="GO" id="GO:0008146">
    <property type="term" value="F:sulfotransferase activity"/>
    <property type="evidence" value="ECO:0007669"/>
    <property type="project" value="InterPro"/>
</dbReference>
<dbReference type="PANTHER" id="PTHR11783">
    <property type="entry name" value="SULFOTRANSFERASE SULT"/>
    <property type="match status" value="1"/>
</dbReference>
<accession>A0A8J2RDW7</accession>
<feature type="domain" description="Sulfotransferase" evidence="3">
    <location>
        <begin position="68"/>
        <end position="327"/>
    </location>
</feature>
<evidence type="ECO:0000256" key="2">
    <source>
        <dbReference type="ARBA" id="ARBA00022679"/>
    </source>
</evidence>
<name>A0A8J2RDW7_9CRUS</name>
<evidence type="ECO:0000313" key="5">
    <source>
        <dbReference type="Proteomes" id="UP000789390"/>
    </source>
</evidence>
<gene>
    <name evidence="4" type="ORF">DGAL_LOCUS1116</name>
</gene>
<comment type="similarity">
    <text evidence="1">Belongs to the sulfotransferase 1 family.</text>
</comment>
<proteinExistence type="inferred from homology"/>
<dbReference type="EMBL" id="CAKKLH010000013">
    <property type="protein sequence ID" value="CAH0099008.1"/>
    <property type="molecule type" value="Genomic_DNA"/>
</dbReference>
<comment type="caution">
    <text evidence="4">The sequence shown here is derived from an EMBL/GenBank/DDBJ whole genome shotgun (WGS) entry which is preliminary data.</text>
</comment>
<dbReference type="AlphaFoldDB" id="A0A8J2RDW7"/>
<reference evidence="4" key="1">
    <citation type="submission" date="2021-11" db="EMBL/GenBank/DDBJ databases">
        <authorList>
            <person name="Schell T."/>
        </authorList>
    </citation>
    <scope>NUCLEOTIDE SEQUENCE</scope>
    <source>
        <strain evidence="4">M5</strain>
    </source>
</reference>
<sequence>MSQENEKVIGEAGNVKFELMPKTLTSPFTDHFPNYTEGLAKGEPGGFVLTPEYARHAEKFLKFQPRNDDVWVVTFPKCGTTWTQELVWMVVNDCDEEGGRKQPLNIRSPFLEFPYLSPAQPTDAPKGFNQLINLEMIQNMPSPRIIKTHLPLYLLHPNLLDTSKVVYVVRNPKDVIVSYLYHHRLIRIQHFTGTLDLFAQYFMDDELFYSPFFAHALEAWAQRRHPNMLFLFYEDMKHNLRGEIERVADFLGKSLSGEQLARLVAHLRFENFAKNESVNYEGGKQLGFMNQEGRFIRKGETGDWKNHFTPELNARIDQWIEKNLAGTDLKFVTELK</sequence>
<keyword evidence="2" id="KW-0808">Transferase</keyword>
<dbReference type="InterPro" id="IPR000863">
    <property type="entry name" value="Sulfotransferase_dom"/>
</dbReference>
<evidence type="ECO:0000313" key="4">
    <source>
        <dbReference type="EMBL" id="CAH0099008.1"/>
    </source>
</evidence>
<dbReference type="Proteomes" id="UP000789390">
    <property type="component" value="Unassembled WGS sequence"/>
</dbReference>